<protein>
    <submittedName>
        <fullName evidence="1">Uncharacterized protein</fullName>
    </submittedName>
</protein>
<organism evidence="1">
    <name type="scientific">Rhizophagus irregularis (strain DAOM 181602 / DAOM 197198 / MUCL 43194)</name>
    <name type="common">Arbuscular mycorrhizal fungus</name>
    <name type="synonym">Glomus intraradices</name>
    <dbReference type="NCBI Taxonomy" id="747089"/>
    <lineage>
        <taxon>Eukaryota</taxon>
        <taxon>Fungi</taxon>
        <taxon>Fungi incertae sedis</taxon>
        <taxon>Mucoromycota</taxon>
        <taxon>Glomeromycotina</taxon>
        <taxon>Glomeromycetes</taxon>
        <taxon>Glomerales</taxon>
        <taxon>Glomeraceae</taxon>
        <taxon>Rhizophagus</taxon>
    </lineage>
</organism>
<dbReference type="EMBL" id="KI276755">
    <property type="protein sequence ID" value="ESA21078.1"/>
    <property type="molecule type" value="Genomic_DNA"/>
</dbReference>
<name>U9URB8_RHIID</name>
<dbReference type="AlphaFoldDB" id="U9URB8"/>
<dbReference type="HOGENOM" id="CLU_2706075_0_0_1"/>
<gene>
    <name evidence="1" type="ORF">GLOINDRAFT_17862</name>
</gene>
<evidence type="ECO:0000313" key="1">
    <source>
        <dbReference type="EMBL" id="ESA21078.1"/>
    </source>
</evidence>
<proteinExistence type="predicted"/>
<reference evidence="1" key="1">
    <citation type="submission" date="2013-07" db="EMBL/GenBank/DDBJ databases">
        <title>The genome of an arbuscular mycorrhizal fungus provides insights into the evolution of the oldest plant symbiosis.</title>
        <authorList>
            <consortium name="DOE Joint Genome Institute"/>
            <person name="Tisserant E."/>
            <person name="Malbreil M."/>
            <person name="Kuo A."/>
            <person name="Kohler A."/>
            <person name="Symeonidi A."/>
            <person name="Balestrini R."/>
            <person name="Charron P."/>
            <person name="Duensing N."/>
            <person name="Frei-dit-Frey N."/>
            <person name="Gianinazzi-Pearson V."/>
            <person name="Gilbert B."/>
            <person name="Handa Y."/>
            <person name="Hijri M."/>
            <person name="Kaul R."/>
            <person name="Kawaguchi M."/>
            <person name="Krajinski F."/>
            <person name="Lammers P."/>
            <person name="Lapierre D."/>
            <person name="Masclaux F.G."/>
            <person name="Murat C."/>
            <person name="Morin E."/>
            <person name="Ndikumana S."/>
            <person name="Pagni M."/>
            <person name="Petitpierre D."/>
            <person name="Requena N."/>
            <person name="Rosikiewicz P."/>
            <person name="Riley R."/>
            <person name="Saito K."/>
            <person name="San Clemente H."/>
            <person name="Shapiro H."/>
            <person name="van Tuinen D."/>
            <person name="Becard G."/>
            <person name="Bonfante P."/>
            <person name="Paszkowski U."/>
            <person name="Shachar-Hill Y."/>
            <person name="Young J.P."/>
            <person name="Sanders I.R."/>
            <person name="Henrissat B."/>
            <person name="Rensing S.A."/>
            <person name="Grigoriev I.V."/>
            <person name="Corradi N."/>
            <person name="Roux C."/>
            <person name="Martin F."/>
        </authorList>
    </citation>
    <scope>NUCLEOTIDE SEQUENCE</scope>
    <source>
        <strain evidence="1">DAOM 197198</strain>
    </source>
</reference>
<sequence length="73" mass="8709">MRISVLNRRQKDRVVSQTSVSPPSTRKFRIRVRVSFPSYHTKSFLLQFPKYKCEFAILPFNFPIVDNKHLIEL</sequence>
<accession>U9URB8</accession>